<feature type="compositionally biased region" description="Low complexity" evidence="1">
    <location>
        <begin position="10"/>
        <end position="21"/>
    </location>
</feature>
<feature type="region of interest" description="Disordered" evidence="1">
    <location>
        <begin position="1"/>
        <end position="48"/>
    </location>
</feature>
<evidence type="ECO:0000256" key="1">
    <source>
        <dbReference type="SAM" id="MobiDB-lite"/>
    </source>
</evidence>
<dbReference type="EMBL" id="CP011509">
    <property type="protein sequence ID" value="AKJ08363.1"/>
    <property type="molecule type" value="Genomic_DNA"/>
</dbReference>
<evidence type="ECO:0000313" key="2">
    <source>
        <dbReference type="EMBL" id="AKJ08363.1"/>
    </source>
</evidence>
<gene>
    <name evidence="2" type="ORF">AA314_09989</name>
</gene>
<name>A0AAC8QIU0_9BACT</name>
<organism evidence="2 3">
    <name type="scientific">Archangium gephyra</name>
    <dbReference type="NCBI Taxonomy" id="48"/>
    <lineage>
        <taxon>Bacteria</taxon>
        <taxon>Pseudomonadati</taxon>
        <taxon>Myxococcota</taxon>
        <taxon>Myxococcia</taxon>
        <taxon>Myxococcales</taxon>
        <taxon>Cystobacterineae</taxon>
        <taxon>Archangiaceae</taxon>
        <taxon>Archangium</taxon>
    </lineage>
</organism>
<proteinExistence type="predicted"/>
<reference evidence="2 3" key="1">
    <citation type="submission" date="2015-05" db="EMBL/GenBank/DDBJ databases">
        <title>Genome assembly of Archangium gephyra DSM 2261.</title>
        <authorList>
            <person name="Sharma G."/>
            <person name="Subramanian S."/>
        </authorList>
    </citation>
    <scope>NUCLEOTIDE SEQUENCE [LARGE SCALE GENOMIC DNA]</scope>
    <source>
        <strain evidence="2 3">DSM 2261</strain>
    </source>
</reference>
<evidence type="ECO:0000313" key="3">
    <source>
        <dbReference type="Proteomes" id="UP000035579"/>
    </source>
</evidence>
<sequence length="48" mass="5048">MGGPPAPYPSRCLRASSSSGRRGFRLFRPDHGRPVLVPGATSPALRGT</sequence>
<dbReference type="AlphaFoldDB" id="A0AAC8QIU0"/>
<dbReference type="Proteomes" id="UP000035579">
    <property type="component" value="Chromosome"/>
</dbReference>
<accession>A0AAC8QIU0</accession>
<protein>
    <submittedName>
        <fullName evidence="2">Uncharacterized protein</fullName>
    </submittedName>
</protein>
<dbReference type="KEGG" id="age:AA314_09989"/>